<dbReference type="InterPro" id="IPR017853">
    <property type="entry name" value="GH"/>
</dbReference>
<reference evidence="10 11" key="1">
    <citation type="submission" date="2024-06" db="EMBL/GenBank/DDBJ databases">
        <title>A chromosome-level genome assembly of beet webworm, Loxostege sticticalis.</title>
        <authorList>
            <person name="Zhang Y."/>
        </authorList>
    </citation>
    <scope>NUCLEOTIDE SEQUENCE [LARGE SCALE GENOMIC DNA]</scope>
    <source>
        <strain evidence="10">AQ026</strain>
        <tissue evidence="10">Whole body</tissue>
    </source>
</reference>
<feature type="domain" description="Beta-hexosaminidase eukaryotic type N-terminal" evidence="9">
    <location>
        <begin position="150"/>
        <end position="200"/>
    </location>
</feature>
<dbReference type="InterPro" id="IPR029018">
    <property type="entry name" value="Hex-like_dom2"/>
</dbReference>
<keyword evidence="11" id="KW-1185">Reference proteome</keyword>
<evidence type="ECO:0000256" key="1">
    <source>
        <dbReference type="ARBA" id="ARBA00001231"/>
    </source>
</evidence>
<sequence>MAGRCFLLAVIAVSLVRCIENIENEINDPTPVIYEPSWVFKCLPQMGCQRSAHPETTFTGNSSHVFYDSIDMCRTVCGRFGGIWPKPLTAGLSMQMLPMHPTHLRYDLSDVPAEVRETIAQMTQVASANLLAECGGNVTEVVETPVVVYLVVTSESLELSWDTDEKYDLDIQTKNQKVTVTIKAATVYGARHGLETFTQLITADRPDYSKQERCGLRIVSGARIKDYPAYKHRGLVLDTSRHFIPMKDIKRTIDGMAAAKLNVFHWHVTDSHSFPFESTRVPQFTRYGAYSSSEIYSTEEVRQLIEYAQIRGVRVLIEIDSPAHAGNGWQWGQDYGFGDLAVCVNDEPWREFCIQPPCGQLNPANPTMYRVLRNLYKDLAEALPQPALFHMGGDEVFFPCWNSSQEIVEFMREKGLNQTTEGFLRLWADFHSNILSIWDEELAAVGTENPQPVILWSSGLTKSSYISRLLNKDRYVIEVWEPLDNPLLLELLRLGYRAISVPKDIWYLDHGFWGTTKFSNWRRMYAYVLPKSEFMLGGEVAMWTEYVDKEVLDTRIWPRAAAVAERLWSDPMSTASSAEPRLQRFRSRLQARGLRPDAMSPAWCEQHDGRCL</sequence>
<dbReference type="SUPFAM" id="SSF55545">
    <property type="entry name" value="beta-N-acetylhexosaminidase-like domain"/>
    <property type="match status" value="1"/>
</dbReference>
<dbReference type="CDD" id="cd06562">
    <property type="entry name" value="GH20_HexA_HexB-like"/>
    <property type="match status" value="1"/>
</dbReference>
<evidence type="ECO:0000313" key="11">
    <source>
        <dbReference type="Proteomes" id="UP001549920"/>
    </source>
</evidence>
<proteinExistence type="inferred from homology"/>
<dbReference type="PANTHER" id="PTHR22600:SF42">
    <property type="entry name" value="BETA-N-ACETYLHEXOSAMINIDASE"/>
    <property type="match status" value="1"/>
</dbReference>
<dbReference type="Pfam" id="PF00728">
    <property type="entry name" value="Glyco_hydro_20"/>
    <property type="match status" value="1"/>
</dbReference>
<keyword evidence="5" id="KW-0325">Glycoprotein</keyword>
<comment type="similarity">
    <text evidence="2">Belongs to the glycosyl hydrolase 20 family.</text>
</comment>
<dbReference type="Pfam" id="PF14845">
    <property type="entry name" value="Glycohydro_20b2"/>
    <property type="match status" value="1"/>
</dbReference>
<name>A0ABR3HN72_LOXSC</name>
<dbReference type="EC" id="3.2.1.52" evidence="3"/>
<evidence type="ECO:0000256" key="3">
    <source>
        <dbReference type="ARBA" id="ARBA00012663"/>
    </source>
</evidence>
<evidence type="ECO:0000256" key="2">
    <source>
        <dbReference type="ARBA" id="ARBA00006285"/>
    </source>
</evidence>
<accession>A0ABR3HN72</accession>
<feature type="domain" description="Glycoside hydrolase family 20 catalytic" evidence="8">
    <location>
        <begin position="230"/>
        <end position="570"/>
    </location>
</feature>
<dbReference type="EMBL" id="JBEUOH010000016">
    <property type="protein sequence ID" value="KAL0871781.1"/>
    <property type="molecule type" value="Genomic_DNA"/>
</dbReference>
<gene>
    <name evidence="10" type="ORF">ABMA27_004274</name>
</gene>
<organism evidence="10 11">
    <name type="scientific">Loxostege sticticalis</name>
    <name type="common">Beet webworm moth</name>
    <dbReference type="NCBI Taxonomy" id="481309"/>
    <lineage>
        <taxon>Eukaryota</taxon>
        <taxon>Metazoa</taxon>
        <taxon>Ecdysozoa</taxon>
        <taxon>Arthropoda</taxon>
        <taxon>Hexapoda</taxon>
        <taxon>Insecta</taxon>
        <taxon>Pterygota</taxon>
        <taxon>Neoptera</taxon>
        <taxon>Endopterygota</taxon>
        <taxon>Lepidoptera</taxon>
        <taxon>Glossata</taxon>
        <taxon>Ditrysia</taxon>
        <taxon>Pyraloidea</taxon>
        <taxon>Crambidae</taxon>
        <taxon>Pyraustinae</taxon>
        <taxon>Loxostege</taxon>
    </lineage>
</organism>
<dbReference type="InterPro" id="IPR025705">
    <property type="entry name" value="Beta_hexosaminidase_sua/sub"/>
</dbReference>
<dbReference type="PANTHER" id="PTHR22600">
    <property type="entry name" value="BETA-HEXOSAMINIDASE"/>
    <property type="match status" value="1"/>
</dbReference>
<feature type="chain" id="PRO_5045324526" description="beta-N-acetylhexosaminidase" evidence="7">
    <location>
        <begin position="19"/>
        <end position="612"/>
    </location>
</feature>
<protein>
    <recommendedName>
        <fullName evidence="3">beta-N-acetylhexosaminidase</fullName>
        <ecNumber evidence="3">3.2.1.52</ecNumber>
    </recommendedName>
</protein>
<keyword evidence="6" id="KW-0326">Glycosidase</keyword>
<comment type="caution">
    <text evidence="10">The sequence shown here is derived from an EMBL/GenBank/DDBJ whole genome shotgun (WGS) entry which is preliminary data.</text>
</comment>
<evidence type="ECO:0000259" key="9">
    <source>
        <dbReference type="Pfam" id="PF14845"/>
    </source>
</evidence>
<dbReference type="Proteomes" id="UP001549920">
    <property type="component" value="Unassembled WGS sequence"/>
</dbReference>
<comment type="catalytic activity">
    <reaction evidence="1">
        <text>Hydrolysis of terminal non-reducing N-acetyl-D-hexosamine residues in N-acetyl-beta-D-hexosaminides.</text>
        <dbReference type="EC" id="3.2.1.52"/>
    </reaction>
</comment>
<dbReference type="SUPFAM" id="SSF51445">
    <property type="entry name" value="(Trans)glycosidases"/>
    <property type="match status" value="1"/>
</dbReference>
<evidence type="ECO:0000256" key="4">
    <source>
        <dbReference type="ARBA" id="ARBA00022801"/>
    </source>
</evidence>
<evidence type="ECO:0000256" key="6">
    <source>
        <dbReference type="ARBA" id="ARBA00023295"/>
    </source>
</evidence>
<keyword evidence="7" id="KW-0732">Signal</keyword>
<evidence type="ECO:0000256" key="7">
    <source>
        <dbReference type="SAM" id="SignalP"/>
    </source>
</evidence>
<dbReference type="PRINTS" id="PR00738">
    <property type="entry name" value="GLHYDRLASE20"/>
</dbReference>
<dbReference type="Gene3D" id="3.30.379.10">
    <property type="entry name" value="Chitobiase/beta-hexosaminidase domain 2-like"/>
    <property type="match status" value="1"/>
</dbReference>
<evidence type="ECO:0000313" key="10">
    <source>
        <dbReference type="EMBL" id="KAL0871781.1"/>
    </source>
</evidence>
<dbReference type="InterPro" id="IPR029019">
    <property type="entry name" value="HEX_eukaryotic_N"/>
</dbReference>
<evidence type="ECO:0000256" key="5">
    <source>
        <dbReference type="ARBA" id="ARBA00023180"/>
    </source>
</evidence>
<feature type="signal peptide" evidence="7">
    <location>
        <begin position="1"/>
        <end position="18"/>
    </location>
</feature>
<dbReference type="Gene3D" id="3.20.20.80">
    <property type="entry name" value="Glycosidases"/>
    <property type="match status" value="1"/>
</dbReference>
<evidence type="ECO:0000259" key="8">
    <source>
        <dbReference type="Pfam" id="PF00728"/>
    </source>
</evidence>
<dbReference type="InterPro" id="IPR015883">
    <property type="entry name" value="Glyco_hydro_20_cat"/>
</dbReference>
<keyword evidence="4" id="KW-0378">Hydrolase</keyword>